<reference evidence="1" key="1">
    <citation type="submission" date="2023-04" db="EMBL/GenBank/DDBJ databases">
        <title>Ambrosiozyma monospora NBRC 10751.</title>
        <authorList>
            <person name="Ichikawa N."/>
            <person name="Sato H."/>
            <person name="Tonouchi N."/>
        </authorList>
    </citation>
    <scope>NUCLEOTIDE SEQUENCE</scope>
    <source>
        <strain evidence="1">NBRC 10751</strain>
    </source>
</reference>
<accession>A0ACB5SVL5</accession>
<sequence>MTVINTKNSNPARTRKRNRPSFVCSNCRRKKIKCDKQSPCHNCVRAKIADSCQYAIPSLGHLFQGNDQETDPDSVLNGEIPNISSTTRSVGLQIPSVDPLAPLPQQLQPPAQEQQQEIGIITPVTTIHSEMEDMRAKIISLENMLKQRTSVSSNSPRESISSTPLSKVNSNSSSNPHPQRQKKQKLEGILNLKLDSLKRYKIAQKPSRTTYYGPFSTFASIGSKTSATTFMIFANFLESERNAYKDIHGKAPYMPTLLNARVEKKDVLEKIENDVLPHCNALFSRISYFRSNLNDLLYNGFIDMPYVMERFHNYFQKTPDYSFTFVRPTKDYEYAELALVFAVVYSTFPFCDVDPDVSSSIQLPQEIKETIIRLCTDCYSVSKPQRKHTFSALLTLVIIRDIFFTHSHTGSDAVDESKSYGVIRETIDLAYRLGLHRDPTTVQEFILPPKHSRGSIYHLPPLNSRALWAYLKMLDASYSIYIGLPLLISDVFSDSSLPPIVGNNMFAVFTDLERETAVLMNSVSPISLNDLLKLRDKYLKLNSSIETFDELISPRDTLLSAPELSAIAHKLRLKLKLFRILGVFNSYLTNAFTDTGKYPTSQLTPENLTLLNEFASHFHYEFTKITAVIWKFLRMLCDGNTVFGDSNSFYCVYLKGDILPVLTNCFCVGMSHNLFGWFNLVFKKDDPQHAQYFYSPGEMGEEPHRPLIQLNSLDYGEIEASMSEKMSSTSQDTIGKKLDDLFRRPRQLIAFLKEVHESGCKSSIFSDNYGYFCLLKLAAIFCCFLDSMVKMNESGKSIGTGNLAEVIDETRKKINETMKLGINDFGFHLQGGSIDNWLNILFDQETLSTFLQSTDIICNNQMKIVTDDIQPDNIMNMQPNIFSMGNPPAFTSDINSKASEGVTQDAHLTSQMMENDSESVGGSYQMFF</sequence>
<evidence type="ECO:0000313" key="2">
    <source>
        <dbReference type="Proteomes" id="UP001165064"/>
    </source>
</evidence>
<name>A0ACB5SVL5_AMBMO</name>
<dbReference type="Proteomes" id="UP001165064">
    <property type="component" value="Unassembled WGS sequence"/>
</dbReference>
<organism evidence="1 2">
    <name type="scientific">Ambrosiozyma monospora</name>
    <name type="common">Yeast</name>
    <name type="synonym">Endomycopsis monosporus</name>
    <dbReference type="NCBI Taxonomy" id="43982"/>
    <lineage>
        <taxon>Eukaryota</taxon>
        <taxon>Fungi</taxon>
        <taxon>Dikarya</taxon>
        <taxon>Ascomycota</taxon>
        <taxon>Saccharomycotina</taxon>
        <taxon>Pichiomycetes</taxon>
        <taxon>Pichiales</taxon>
        <taxon>Pichiaceae</taxon>
        <taxon>Ambrosiozyma</taxon>
    </lineage>
</organism>
<proteinExistence type="predicted"/>
<gene>
    <name evidence="1" type="ORF">Amon02_000177200</name>
</gene>
<dbReference type="EMBL" id="BSXS01000934">
    <property type="protein sequence ID" value="GME74461.1"/>
    <property type="molecule type" value="Genomic_DNA"/>
</dbReference>
<protein>
    <submittedName>
        <fullName evidence="1">Unnamed protein product</fullName>
    </submittedName>
</protein>
<comment type="caution">
    <text evidence="1">The sequence shown here is derived from an EMBL/GenBank/DDBJ whole genome shotgun (WGS) entry which is preliminary data.</text>
</comment>
<evidence type="ECO:0000313" key="1">
    <source>
        <dbReference type="EMBL" id="GME74461.1"/>
    </source>
</evidence>
<keyword evidence="2" id="KW-1185">Reference proteome</keyword>